<feature type="compositionally biased region" description="Low complexity" evidence="1">
    <location>
        <begin position="565"/>
        <end position="587"/>
    </location>
</feature>
<feature type="compositionally biased region" description="Basic and acidic residues" evidence="1">
    <location>
        <begin position="549"/>
        <end position="560"/>
    </location>
</feature>
<feature type="compositionally biased region" description="Low complexity" evidence="1">
    <location>
        <begin position="754"/>
        <end position="763"/>
    </location>
</feature>
<feature type="compositionally biased region" description="Polar residues" evidence="1">
    <location>
        <begin position="383"/>
        <end position="392"/>
    </location>
</feature>
<gene>
    <name evidence="2" type="ORF">GJ744_010679</name>
</gene>
<evidence type="ECO:0000256" key="1">
    <source>
        <dbReference type="SAM" id="MobiDB-lite"/>
    </source>
</evidence>
<proteinExistence type="predicted"/>
<dbReference type="EMBL" id="JAACFV010000070">
    <property type="protein sequence ID" value="KAF7507362.1"/>
    <property type="molecule type" value="Genomic_DNA"/>
</dbReference>
<feature type="compositionally biased region" description="Polar residues" evidence="1">
    <location>
        <begin position="636"/>
        <end position="652"/>
    </location>
</feature>
<sequence>MEASLTLNAAICLFVSGTGTVASWGWLRKTWIIYRVASNTASEDDMQFFQRAIKESTEFERLANQWQNIYSACHCSSHCWGCSSERGKYAARIRIAIRRVKDGMELPPWGPPLRSGDENPRIAHTPTHKRDELEIMNLLSQPQRAGAPVIDILRSAIKEKSRTRPLKAQRLREECNRLEREAHDLAVAATTARSALGRRSPDPTTMRAAKEAQERWEWAQKEAELAQRGADKAVRLQKFIEHIDRHGYPSPNGDWDNRPAGHWVPCLFGQDLDHDHDPDPAGSDAPPASRRSGSGRPTPAASTHASFRTSTPHTPLARNPGGGVPSPAGGDEVSPRESLNRPVQGQPTAAPSAAGRSTPPQPGSAAAGGSTSLTSPFAGVTPSLESIYSQNLDETDAHTPRALSSAGEPGGEPPSETRLSMLSTFYEAAQGDAALPSEAPAEIQPNVSSVSLSNWTNQAIAAVQSSGSPQDAVRRQAASGQAASAGGPIGDPRAPVAVVGERPEHMASLSLRTGREGRSPATGPPRRAAPAAPAATARSPALPPRASRGRGEPGLRDTSTRRNVATQQAARDRAAAGLRAPAAQPERAPAPPGMHSYGAKMLGLGVALGRDSAADRGHLTAPASGPSLRGVEGPSSRGSLQPSRHSSKQSSLKAAPPLGGASGRGRDPDPDPGSGSGQGSAGSSRRGGSARQSGLVSQGASQPGGAFAPPEGSGSADSPRGTHGGKVLARVNQEEETLRVQGGSTPRFGPPISPIASPGSQASLSSQDASPSRRRPALPVRLVPEGPISTSASKRLFPTTAEGPVSAPAPSPGQDLSLQLQRSRFADVSDGSETESPRVAAESPAVRYAQGYSHGTGGTPQGRGKGKPLSRGSRPYEPGALGETPTRPLLEPPSVRGMNRG</sequence>
<feature type="region of interest" description="Disordered" evidence="1">
    <location>
        <begin position="266"/>
        <end position="425"/>
    </location>
</feature>
<dbReference type="OrthoDB" id="10428019at2759"/>
<comment type="caution">
    <text evidence="2">The sequence shown here is derived from an EMBL/GenBank/DDBJ whole genome shotgun (WGS) entry which is preliminary data.</text>
</comment>
<feature type="compositionally biased region" description="Low complexity" evidence="1">
    <location>
        <begin position="519"/>
        <end position="546"/>
    </location>
</feature>
<protein>
    <submittedName>
        <fullName evidence="2">Uncharacterized protein</fullName>
    </submittedName>
</protein>
<feature type="compositionally biased region" description="Low complexity" evidence="1">
    <location>
        <begin position="681"/>
        <end position="694"/>
    </location>
</feature>
<feature type="compositionally biased region" description="Low complexity" evidence="1">
    <location>
        <begin position="363"/>
        <end position="376"/>
    </location>
</feature>
<feature type="compositionally biased region" description="Low complexity" evidence="1">
    <location>
        <begin position="476"/>
        <end position="486"/>
    </location>
</feature>
<feature type="region of interest" description="Disordered" evidence="1">
    <location>
        <begin position="462"/>
        <end position="598"/>
    </location>
</feature>
<dbReference type="AlphaFoldDB" id="A0A8H7AGB3"/>
<feature type="compositionally biased region" description="Gly residues" evidence="1">
    <location>
        <begin position="854"/>
        <end position="863"/>
    </location>
</feature>
<reference evidence="2" key="1">
    <citation type="submission" date="2020-02" db="EMBL/GenBank/DDBJ databases">
        <authorList>
            <person name="Palmer J.M."/>
        </authorList>
    </citation>
    <scope>NUCLEOTIDE SEQUENCE</scope>
    <source>
        <strain evidence="2">EPUS1.4</strain>
        <tissue evidence="2">Thallus</tissue>
    </source>
</reference>
<feature type="compositionally biased region" description="Polar residues" evidence="1">
    <location>
        <begin position="300"/>
        <end position="313"/>
    </location>
</feature>
<feature type="compositionally biased region" description="Low complexity" evidence="1">
    <location>
        <begin position="280"/>
        <end position="292"/>
    </location>
</feature>
<feature type="region of interest" description="Disordered" evidence="1">
    <location>
        <begin position="613"/>
        <end position="901"/>
    </location>
</feature>
<accession>A0A8H7AGB3</accession>
<evidence type="ECO:0000313" key="3">
    <source>
        <dbReference type="Proteomes" id="UP000606974"/>
    </source>
</evidence>
<dbReference type="Proteomes" id="UP000606974">
    <property type="component" value="Unassembled WGS sequence"/>
</dbReference>
<name>A0A8H7AGB3_9EURO</name>
<keyword evidence="3" id="KW-1185">Reference proteome</keyword>
<organism evidence="2 3">
    <name type="scientific">Endocarpon pusillum</name>
    <dbReference type="NCBI Taxonomy" id="364733"/>
    <lineage>
        <taxon>Eukaryota</taxon>
        <taxon>Fungi</taxon>
        <taxon>Dikarya</taxon>
        <taxon>Ascomycota</taxon>
        <taxon>Pezizomycotina</taxon>
        <taxon>Eurotiomycetes</taxon>
        <taxon>Chaetothyriomycetidae</taxon>
        <taxon>Verrucariales</taxon>
        <taxon>Verrucariaceae</taxon>
        <taxon>Endocarpon</taxon>
    </lineage>
</organism>
<evidence type="ECO:0000313" key="2">
    <source>
        <dbReference type="EMBL" id="KAF7507362.1"/>
    </source>
</evidence>